<dbReference type="InterPro" id="IPR000387">
    <property type="entry name" value="Tyr_Pase_dom"/>
</dbReference>
<dbReference type="InterPro" id="IPR029021">
    <property type="entry name" value="Prot-tyrosine_phosphatase-like"/>
</dbReference>
<feature type="domain" description="Tyrosine-protein phosphatase" evidence="3">
    <location>
        <begin position="2"/>
        <end position="146"/>
    </location>
</feature>
<dbReference type="PROSITE" id="PS50056">
    <property type="entry name" value="TYR_PHOSPHATASE_2"/>
    <property type="match status" value="1"/>
</dbReference>
<sequence>MYDGNFIGDGVFVGGFYGDLEAMLQFVTENNIDCVVSLVDSDVSLIKQKLNIKDHIHIFCKDNPSCNVIADKLDIIYNYLYKKINIECKNVLIHCHAGVSRSATVAIYYFMCSKNLSYEEAYNYVNSKRPICPNDHFVNLLINKKK</sequence>
<dbReference type="GO" id="GO:0008330">
    <property type="term" value="F:protein tyrosine/threonine phosphatase activity"/>
    <property type="evidence" value="ECO:0007669"/>
    <property type="project" value="TreeGrafter"/>
</dbReference>
<dbReference type="InterPro" id="IPR000340">
    <property type="entry name" value="Dual-sp_phosphatase_cat-dom"/>
</dbReference>
<evidence type="ECO:0000256" key="1">
    <source>
        <dbReference type="ARBA" id="ARBA00022801"/>
    </source>
</evidence>
<dbReference type="InterPro" id="IPR016130">
    <property type="entry name" value="Tyr_Pase_AS"/>
</dbReference>
<evidence type="ECO:0000259" key="4">
    <source>
        <dbReference type="PROSITE" id="PS50056"/>
    </source>
</evidence>
<dbReference type="Gene3D" id="3.90.190.10">
    <property type="entry name" value="Protein tyrosine phosphatase superfamily"/>
    <property type="match status" value="1"/>
</dbReference>
<evidence type="ECO:0000313" key="5">
    <source>
        <dbReference type="EMBL" id="AUF82050.1"/>
    </source>
</evidence>
<protein>
    <submittedName>
        <fullName evidence="5">Ptp-2</fullName>
    </submittedName>
</protein>
<dbReference type="PROSITE" id="PS50054">
    <property type="entry name" value="TYR_PHOSPHATASE_DUAL"/>
    <property type="match status" value="1"/>
</dbReference>
<dbReference type="InterPro" id="IPR020422">
    <property type="entry name" value="TYR_PHOSPHATASE_DUAL_dom"/>
</dbReference>
<dbReference type="GO" id="GO:0017017">
    <property type="term" value="F:MAP kinase tyrosine/serine/threonine phosphatase activity"/>
    <property type="evidence" value="ECO:0007669"/>
    <property type="project" value="TreeGrafter"/>
</dbReference>
<dbReference type="Pfam" id="PF00782">
    <property type="entry name" value="DSPc"/>
    <property type="match status" value="1"/>
</dbReference>
<keyword evidence="2" id="KW-0904">Protein phosphatase</keyword>
<dbReference type="CDD" id="cd14498">
    <property type="entry name" value="DSP"/>
    <property type="match status" value="1"/>
</dbReference>
<dbReference type="PANTHER" id="PTHR10159:SF519">
    <property type="entry name" value="DUAL SPECIFICITY PROTEIN PHOSPHATASE MPK3"/>
    <property type="match status" value="1"/>
</dbReference>
<feature type="domain" description="Tyrosine specific protein phosphatases" evidence="4">
    <location>
        <begin position="70"/>
        <end position="130"/>
    </location>
</feature>
<organism evidence="5">
    <name type="scientific">Cryptophlebia leucotreta granulosis virus</name>
    <name type="common">ClGV</name>
    <name type="synonym">Cryptophlebia leucotreta granulovirus</name>
    <dbReference type="NCBI Taxonomy" id="35254"/>
    <lineage>
        <taxon>Viruses</taxon>
        <taxon>Viruses incertae sedis</taxon>
        <taxon>Naldaviricetes</taxon>
        <taxon>Lefavirales</taxon>
        <taxon>Baculoviridae</taxon>
        <taxon>Betabaculovirus</taxon>
        <taxon>Betabaculovirus cryleucotretae</taxon>
    </lineage>
</organism>
<dbReference type="PANTHER" id="PTHR10159">
    <property type="entry name" value="DUAL SPECIFICITY PROTEIN PHOSPHATASE"/>
    <property type="match status" value="1"/>
</dbReference>
<dbReference type="PROSITE" id="PS00383">
    <property type="entry name" value="TYR_PHOSPHATASE_1"/>
    <property type="match status" value="1"/>
</dbReference>
<evidence type="ECO:0000259" key="3">
    <source>
        <dbReference type="PROSITE" id="PS50054"/>
    </source>
</evidence>
<reference evidence="5" key="1">
    <citation type="journal article" date="2017" name="Int. J. Mol. Sci.">
        <title>Genome Analysis and Genetic Stability of the Cryptophlebia leucotreta Granulovirus (CrleGV-SA) after 15 Years of Commercial Use as a Biopesticide.</title>
        <authorList>
            <person name="van der Merwe M."/>
            <person name="Jukes M.D."/>
            <person name="Rabalski L."/>
            <person name="Knox C."/>
            <person name="Opoku-Debrah J.K."/>
            <person name="Moore S.D."/>
            <person name="Krejmer-Rabalska M."/>
            <person name="Szewczyk B."/>
            <person name="Hill M.P."/>
        </authorList>
    </citation>
    <scope>NUCLEOTIDE SEQUENCE</scope>
    <source>
        <strain evidence="5">CrleGV-SA</strain>
    </source>
</reference>
<dbReference type="SMART" id="SM00195">
    <property type="entry name" value="DSPc"/>
    <property type="match status" value="1"/>
</dbReference>
<evidence type="ECO:0000256" key="2">
    <source>
        <dbReference type="ARBA" id="ARBA00022912"/>
    </source>
</evidence>
<organismHost>
    <name type="scientific">Tortricidae</name>
    <dbReference type="NCBI Taxonomy" id="7139"/>
</organismHost>
<name>A0A2H4ZKG2_GVCL</name>
<dbReference type="GO" id="GO:0033550">
    <property type="term" value="F:MAP kinase tyrosine phosphatase activity"/>
    <property type="evidence" value="ECO:0007669"/>
    <property type="project" value="TreeGrafter"/>
</dbReference>
<keyword evidence="1" id="KW-0378">Hydrolase</keyword>
<proteinExistence type="predicted"/>
<accession>A0A2H4ZKG2</accession>
<dbReference type="EMBL" id="MF974563">
    <property type="protein sequence ID" value="AUF82050.1"/>
    <property type="molecule type" value="Genomic_DNA"/>
</dbReference>
<dbReference type="SUPFAM" id="SSF52799">
    <property type="entry name" value="(Phosphotyrosine protein) phosphatases II"/>
    <property type="match status" value="1"/>
</dbReference>